<sequence>KVMVGPINRGQISPSEQSLAQRTYLDSKPKLAGWSEEPSRMVLAQRGTLLQVSYEAY</sequence>
<dbReference type="Proteomes" id="UP000265520">
    <property type="component" value="Unassembled WGS sequence"/>
</dbReference>
<protein>
    <submittedName>
        <fullName evidence="1">Uncharacterized protein</fullName>
    </submittedName>
</protein>
<dbReference type="EMBL" id="LXQA010711942">
    <property type="protein sequence ID" value="MCI67219.1"/>
    <property type="molecule type" value="Genomic_DNA"/>
</dbReference>
<name>A0A392U1G7_9FABA</name>
<keyword evidence="2" id="KW-1185">Reference proteome</keyword>
<comment type="caution">
    <text evidence="1">The sequence shown here is derived from an EMBL/GenBank/DDBJ whole genome shotgun (WGS) entry which is preliminary data.</text>
</comment>
<dbReference type="AlphaFoldDB" id="A0A392U1G7"/>
<feature type="non-terminal residue" evidence="1">
    <location>
        <position position="1"/>
    </location>
</feature>
<proteinExistence type="predicted"/>
<accession>A0A392U1G7</accession>
<organism evidence="1 2">
    <name type="scientific">Trifolium medium</name>
    <dbReference type="NCBI Taxonomy" id="97028"/>
    <lineage>
        <taxon>Eukaryota</taxon>
        <taxon>Viridiplantae</taxon>
        <taxon>Streptophyta</taxon>
        <taxon>Embryophyta</taxon>
        <taxon>Tracheophyta</taxon>
        <taxon>Spermatophyta</taxon>
        <taxon>Magnoliopsida</taxon>
        <taxon>eudicotyledons</taxon>
        <taxon>Gunneridae</taxon>
        <taxon>Pentapetalae</taxon>
        <taxon>rosids</taxon>
        <taxon>fabids</taxon>
        <taxon>Fabales</taxon>
        <taxon>Fabaceae</taxon>
        <taxon>Papilionoideae</taxon>
        <taxon>50 kb inversion clade</taxon>
        <taxon>NPAAA clade</taxon>
        <taxon>Hologalegina</taxon>
        <taxon>IRL clade</taxon>
        <taxon>Trifolieae</taxon>
        <taxon>Trifolium</taxon>
    </lineage>
</organism>
<evidence type="ECO:0000313" key="1">
    <source>
        <dbReference type="EMBL" id="MCI67219.1"/>
    </source>
</evidence>
<evidence type="ECO:0000313" key="2">
    <source>
        <dbReference type="Proteomes" id="UP000265520"/>
    </source>
</evidence>
<reference evidence="1 2" key="1">
    <citation type="journal article" date="2018" name="Front. Plant Sci.">
        <title>Red Clover (Trifolium pratense) and Zigzag Clover (T. medium) - A Picture of Genomic Similarities and Differences.</title>
        <authorList>
            <person name="Dluhosova J."/>
            <person name="Istvanek J."/>
            <person name="Nedelnik J."/>
            <person name="Repkova J."/>
        </authorList>
    </citation>
    <scope>NUCLEOTIDE SEQUENCE [LARGE SCALE GENOMIC DNA]</scope>
    <source>
        <strain evidence="2">cv. 10/8</strain>
        <tissue evidence="1">Leaf</tissue>
    </source>
</reference>